<dbReference type="SUPFAM" id="SSF46955">
    <property type="entry name" value="Putative DNA-binding domain"/>
    <property type="match status" value="1"/>
</dbReference>
<evidence type="ECO:0000256" key="1">
    <source>
        <dbReference type="ARBA" id="ARBA00022491"/>
    </source>
</evidence>
<dbReference type="EMBL" id="AVBF01000021">
    <property type="protein sequence ID" value="KGP72904.1"/>
    <property type="molecule type" value="Genomic_DNA"/>
</dbReference>
<dbReference type="OrthoDB" id="9791488at2"/>
<dbReference type="InterPro" id="IPR009061">
    <property type="entry name" value="DNA-bd_dom_put_sf"/>
</dbReference>
<dbReference type="PANTHER" id="PTHR30204">
    <property type="entry name" value="REDOX-CYCLING DRUG-SENSING TRANSCRIPTIONAL ACTIVATOR SOXR"/>
    <property type="match status" value="1"/>
</dbReference>
<proteinExistence type="predicted"/>
<accession>A0A0A2TBK1</accession>
<evidence type="ECO:0000313" key="7">
    <source>
        <dbReference type="Proteomes" id="UP000030147"/>
    </source>
</evidence>
<keyword evidence="3" id="KW-0238">DNA-binding</keyword>
<dbReference type="PROSITE" id="PS50937">
    <property type="entry name" value="HTH_MERR_2"/>
    <property type="match status" value="1"/>
</dbReference>
<sequence>MEETYTITQLAQEFNITSRTIRYYEELGLISPARSESGRRVFTKKERTLLFLIFRGKKYGFQLEEIKDMLHLFDQDPSGKKQLERTIDYGEKKIREVTDRIVELTEMRDEMVRVIGDFRMKLSELEGETE</sequence>
<dbReference type="Pfam" id="PF13411">
    <property type="entry name" value="MerR_1"/>
    <property type="match status" value="1"/>
</dbReference>
<feature type="domain" description="HTH merR-type" evidence="5">
    <location>
        <begin position="4"/>
        <end position="72"/>
    </location>
</feature>
<comment type="caution">
    <text evidence="6">The sequence shown here is derived from an EMBL/GenBank/DDBJ whole genome shotgun (WGS) entry which is preliminary data.</text>
</comment>
<gene>
    <name evidence="6" type="ORF">N782_09990</name>
</gene>
<keyword evidence="1" id="KW-0678">Repressor</keyword>
<keyword evidence="7" id="KW-1185">Reference proteome</keyword>
<dbReference type="Gene3D" id="1.10.1660.10">
    <property type="match status" value="1"/>
</dbReference>
<dbReference type="STRING" id="1385514.N782_09990"/>
<evidence type="ECO:0000256" key="4">
    <source>
        <dbReference type="ARBA" id="ARBA00023163"/>
    </source>
</evidence>
<dbReference type="InterPro" id="IPR000551">
    <property type="entry name" value="MerR-type_HTH_dom"/>
</dbReference>
<dbReference type="Proteomes" id="UP000030147">
    <property type="component" value="Unassembled WGS sequence"/>
</dbReference>
<keyword evidence="4" id="KW-0804">Transcription</keyword>
<dbReference type="GO" id="GO:0003677">
    <property type="term" value="F:DNA binding"/>
    <property type="evidence" value="ECO:0007669"/>
    <property type="project" value="UniProtKB-KW"/>
</dbReference>
<dbReference type="GO" id="GO:0003700">
    <property type="term" value="F:DNA-binding transcription factor activity"/>
    <property type="evidence" value="ECO:0007669"/>
    <property type="project" value="InterPro"/>
</dbReference>
<evidence type="ECO:0000259" key="5">
    <source>
        <dbReference type="PROSITE" id="PS50937"/>
    </source>
</evidence>
<dbReference type="InterPro" id="IPR047057">
    <property type="entry name" value="MerR_fam"/>
</dbReference>
<dbReference type="SMART" id="SM00422">
    <property type="entry name" value="HTH_MERR"/>
    <property type="match status" value="1"/>
</dbReference>
<keyword evidence="2" id="KW-0805">Transcription regulation</keyword>
<name>A0A0A2TBK1_9BACI</name>
<evidence type="ECO:0000256" key="3">
    <source>
        <dbReference type="ARBA" id="ARBA00023125"/>
    </source>
</evidence>
<reference evidence="6 7" key="1">
    <citation type="journal article" date="2015" name="Stand. Genomic Sci.">
        <title>High quality draft genome sequence of the moderately halophilic bacterium Pontibacillus yanchengensis Y32(T) and comparison among Pontibacillus genomes.</title>
        <authorList>
            <person name="Huang J."/>
            <person name="Qiao Z.X."/>
            <person name="Tang J.W."/>
            <person name="Wang G."/>
        </authorList>
    </citation>
    <scope>NUCLEOTIDE SEQUENCE [LARGE SCALE GENOMIC DNA]</scope>
    <source>
        <strain evidence="6 7">Y32</strain>
    </source>
</reference>
<organism evidence="6 7">
    <name type="scientific">Pontibacillus yanchengensis Y32</name>
    <dbReference type="NCBI Taxonomy" id="1385514"/>
    <lineage>
        <taxon>Bacteria</taxon>
        <taxon>Bacillati</taxon>
        <taxon>Bacillota</taxon>
        <taxon>Bacilli</taxon>
        <taxon>Bacillales</taxon>
        <taxon>Bacillaceae</taxon>
        <taxon>Pontibacillus</taxon>
    </lineage>
</organism>
<protein>
    <submittedName>
        <fullName evidence="6">MerR family transcriptional regulator</fullName>
    </submittedName>
</protein>
<evidence type="ECO:0000313" key="6">
    <source>
        <dbReference type="EMBL" id="KGP72904.1"/>
    </source>
</evidence>
<dbReference type="AlphaFoldDB" id="A0A0A2TBK1"/>
<dbReference type="PANTHER" id="PTHR30204:SF69">
    <property type="entry name" value="MERR-FAMILY TRANSCRIPTIONAL REGULATOR"/>
    <property type="match status" value="1"/>
</dbReference>
<dbReference type="eggNOG" id="COG0789">
    <property type="taxonomic scope" value="Bacteria"/>
</dbReference>
<dbReference type="RefSeq" id="WP_036818896.1">
    <property type="nucleotide sequence ID" value="NZ_AVBF01000021.1"/>
</dbReference>
<evidence type="ECO:0000256" key="2">
    <source>
        <dbReference type="ARBA" id="ARBA00023015"/>
    </source>
</evidence>